<gene>
    <name evidence="2" type="ORF">EYF80_026062</name>
</gene>
<evidence type="ECO:0000313" key="2">
    <source>
        <dbReference type="EMBL" id="TNN63745.1"/>
    </source>
</evidence>
<accession>A0A4Z2HEM7</accession>
<evidence type="ECO:0000256" key="1">
    <source>
        <dbReference type="SAM" id="MobiDB-lite"/>
    </source>
</evidence>
<organism evidence="2 3">
    <name type="scientific">Liparis tanakae</name>
    <name type="common">Tanaka's snailfish</name>
    <dbReference type="NCBI Taxonomy" id="230148"/>
    <lineage>
        <taxon>Eukaryota</taxon>
        <taxon>Metazoa</taxon>
        <taxon>Chordata</taxon>
        <taxon>Craniata</taxon>
        <taxon>Vertebrata</taxon>
        <taxon>Euteleostomi</taxon>
        <taxon>Actinopterygii</taxon>
        <taxon>Neopterygii</taxon>
        <taxon>Teleostei</taxon>
        <taxon>Neoteleostei</taxon>
        <taxon>Acanthomorphata</taxon>
        <taxon>Eupercaria</taxon>
        <taxon>Perciformes</taxon>
        <taxon>Cottioidei</taxon>
        <taxon>Cottales</taxon>
        <taxon>Liparidae</taxon>
        <taxon>Liparis</taxon>
    </lineage>
</organism>
<name>A0A4Z2HEM7_9TELE</name>
<dbReference type="AlphaFoldDB" id="A0A4Z2HEM7"/>
<comment type="caution">
    <text evidence="2">The sequence shown here is derived from an EMBL/GenBank/DDBJ whole genome shotgun (WGS) entry which is preliminary data.</text>
</comment>
<sequence length="293" mass="30800">MTLFETLRGDRATSSRASPDRLGGAGATPGEDRRSGGQEVRSCHSLSSSSVASDPASTSALLKTFLNTLRCSSRPLFSLITSTCSLASTSLGGAASLPLEVSLDLSSSRSTFSLSSSTVPQIAAVSSVLRTPPLGVEEQLALAGRNSIAAPPHVNGEPVVREKMGRGGGGGGGLEPQLLLQSWDGVGLLILDGPLQELQHLLPQQQLQHVAVSYGVRQQRPEGGRQVVHLPQQLPVRLLQGGDLCHGDLHRAAQPVQAVIQSRGPVALRGHRLLHLQDGGEGRERESFKYSAI</sequence>
<keyword evidence="3" id="KW-1185">Reference proteome</keyword>
<feature type="region of interest" description="Disordered" evidence="1">
    <location>
        <begin position="1"/>
        <end position="39"/>
    </location>
</feature>
<evidence type="ECO:0000313" key="3">
    <source>
        <dbReference type="Proteomes" id="UP000314294"/>
    </source>
</evidence>
<protein>
    <submittedName>
        <fullName evidence="2">Uncharacterized protein</fullName>
    </submittedName>
</protein>
<dbReference type="Proteomes" id="UP000314294">
    <property type="component" value="Unassembled WGS sequence"/>
</dbReference>
<reference evidence="2 3" key="1">
    <citation type="submission" date="2019-03" db="EMBL/GenBank/DDBJ databases">
        <title>First draft genome of Liparis tanakae, snailfish: a comprehensive survey of snailfish specific genes.</title>
        <authorList>
            <person name="Kim W."/>
            <person name="Song I."/>
            <person name="Jeong J.-H."/>
            <person name="Kim D."/>
            <person name="Kim S."/>
            <person name="Ryu S."/>
            <person name="Song J.Y."/>
            <person name="Lee S.K."/>
        </authorList>
    </citation>
    <scope>NUCLEOTIDE SEQUENCE [LARGE SCALE GENOMIC DNA]</scope>
    <source>
        <tissue evidence="2">Muscle</tissue>
    </source>
</reference>
<proteinExistence type="predicted"/>
<dbReference type="EMBL" id="SRLO01000267">
    <property type="protein sequence ID" value="TNN63745.1"/>
    <property type="molecule type" value="Genomic_DNA"/>
</dbReference>